<gene>
    <name evidence="2" type="ORF">PAC_14671</name>
</gene>
<protein>
    <submittedName>
        <fullName evidence="2">Uncharacterized protein</fullName>
    </submittedName>
</protein>
<feature type="compositionally biased region" description="Acidic residues" evidence="1">
    <location>
        <begin position="697"/>
        <end position="708"/>
    </location>
</feature>
<feature type="region of interest" description="Disordered" evidence="1">
    <location>
        <begin position="253"/>
        <end position="286"/>
    </location>
</feature>
<accession>A0A1L7XIB0</accession>
<feature type="compositionally biased region" description="Basic and acidic residues" evidence="1">
    <location>
        <begin position="391"/>
        <end position="403"/>
    </location>
</feature>
<evidence type="ECO:0000313" key="3">
    <source>
        <dbReference type="Proteomes" id="UP000184330"/>
    </source>
</evidence>
<feature type="compositionally biased region" description="Basic and acidic residues" evidence="1">
    <location>
        <begin position="62"/>
        <end position="75"/>
    </location>
</feature>
<feature type="compositionally biased region" description="Basic and acidic residues" evidence="1">
    <location>
        <begin position="307"/>
        <end position="350"/>
    </location>
</feature>
<feature type="compositionally biased region" description="Basic and acidic residues" evidence="1">
    <location>
        <begin position="762"/>
        <end position="774"/>
    </location>
</feature>
<dbReference type="AlphaFoldDB" id="A0A1L7XIB0"/>
<dbReference type="STRING" id="576137.A0A1L7XIB0"/>
<evidence type="ECO:0000256" key="1">
    <source>
        <dbReference type="SAM" id="MobiDB-lite"/>
    </source>
</evidence>
<feature type="compositionally biased region" description="Basic and acidic residues" evidence="1">
    <location>
        <begin position="89"/>
        <end position="98"/>
    </location>
</feature>
<dbReference type="EMBL" id="FJOG01000028">
    <property type="protein sequence ID" value="CZR64772.1"/>
    <property type="molecule type" value="Genomic_DNA"/>
</dbReference>
<feature type="region of interest" description="Disordered" evidence="1">
    <location>
        <begin position="1"/>
        <end position="217"/>
    </location>
</feature>
<feature type="compositionally biased region" description="Low complexity" evidence="1">
    <location>
        <begin position="662"/>
        <end position="673"/>
    </location>
</feature>
<feature type="compositionally biased region" description="Basic and acidic residues" evidence="1">
    <location>
        <begin position="824"/>
        <end position="839"/>
    </location>
</feature>
<feature type="compositionally biased region" description="Polar residues" evidence="1">
    <location>
        <begin position="466"/>
        <end position="488"/>
    </location>
</feature>
<evidence type="ECO:0000313" key="2">
    <source>
        <dbReference type="EMBL" id="CZR64772.1"/>
    </source>
</evidence>
<feature type="compositionally biased region" description="Basic residues" evidence="1">
    <location>
        <begin position="51"/>
        <end position="61"/>
    </location>
</feature>
<feature type="compositionally biased region" description="Polar residues" evidence="1">
    <location>
        <begin position="404"/>
        <end position="433"/>
    </location>
</feature>
<feature type="compositionally biased region" description="Polar residues" evidence="1">
    <location>
        <begin position="21"/>
        <end position="34"/>
    </location>
</feature>
<dbReference type="OrthoDB" id="4152802at2759"/>
<feature type="compositionally biased region" description="Polar residues" evidence="1">
    <location>
        <begin position="132"/>
        <end position="143"/>
    </location>
</feature>
<sequence>MGMWPFRRKSQRRKTRGGPDISQSEMHNAGTQQVPARHDGSELAPAGPERRKSRRDTKRKSSRESKKLQRDPEKRDKRRTYSFSPGRNDTIRVARASDHPPVPALPSNLKDKGRAFTEKQGSIPAGTKPLRASTQPPENTQDWQRMPTLHKRSAQEMARRKSDKKRKGDNDREAEIKAMVAFMPTRPAADANSSGRPIRRETRRMRGALNDPSSDISLPLADSLRSSLSNHSEPQTSFVVSALDMLAPRPTIRYSENPRYVPGASGFGSNRSDSTRRRKSERISIPDEVLRANKRVDDLADDLTAGEIRELMERETKRKEKKKIAERIKAEKRLARRQEKQRQDEAEASREGTPPPDNMERGVLGRDVVGLGIGTSAVVTSSKRKSSAGSEDGRGKRPAESFRQDSTTSGQQNTFADFHRSASSNTENLTPGSERSDPVIETATVGTVAKANVSPTLPAAQGHARGQSSISQMMDLTHSEAPQPSTIPEPTLQPAATAPVKTPSSWTSFFKLRSGKNKRPTPPSSFSNTSRDSMHAGQAPTIGYTPMRSTSNVPKRTMSKFREDLPELPISPPDSRVQSPEADVVPPIRTDFPTKSSGAGPSDDPRLRYDTPTSGYRSLEAMRLRDETPTSGRRSTDVPSPEPAAVLSQSLASIDSEGSWLSGRRTGSKRGSSALAHHAPTLDSSSSLNKKDKEFSESAEELGIAEDEYFSRLTPGPEEENMIQRRSGILPSSDDEEGGSISSPVGSENTKWGAIGRQPTVVHREPRAKSREGLLTEFDDDSESEAPSSPTSVDPKDSGLQRATSVDLGKKHVRHISAGSARLLDLKPRSSVDSRRDSARLSSSG</sequence>
<feature type="region of interest" description="Disordered" evidence="1">
    <location>
        <begin position="304"/>
        <end position="845"/>
    </location>
</feature>
<feature type="compositionally biased region" description="Basic and acidic residues" evidence="1">
    <location>
        <begin position="153"/>
        <end position="176"/>
    </location>
</feature>
<dbReference type="Proteomes" id="UP000184330">
    <property type="component" value="Unassembled WGS sequence"/>
</dbReference>
<feature type="compositionally biased region" description="Basic residues" evidence="1">
    <location>
        <begin position="1"/>
        <end position="16"/>
    </location>
</feature>
<keyword evidence="3" id="KW-1185">Reference proteome</keyword>
<proteinExistence type="predicted"/>
<name>A0A1L7XIB0_9HELO</name>
<organism evidence="2 3">
    <name type="scientific">Phialocephala subalpina</name>
    <dbReference type="NCBI Taxonomy" id="576137"/>
    <lineage>
        <taxon>Eukaryota</taxon>
        <taxon>Fungi</taxon>
        <taxon>Dikarya</taxon>
        <taxon>Ascomycota</taxon>
        <taxon>Pezizomycotina</taxon>
        <taxon>Leotiomycetes</taxon>
        <taxon>Helotiales</taxon>
        <taxon>Mollisiaceae</taxon>
        <taxon>Phialocephala</taxon>
        <taxon>Phialocephala fortinii species complex</taxon>
    </lineage>
</organism>
<reference evidence="2 3" key="1">
    <citation type="submission" date="2016-03" db="EMBL/GenBank/DDBJ databases">
        <authorList>
            <person name="Ploux O."/>
        </authorList>
    </citation>
    <scope>NUCLEOTIDE SEQUENCE [LARGE SCALE GENOMIC DNA]</scope>
    <source>
        <strain evidence="2 3">UAMH 11012</strain>
    </source>
</reference>